<dbReference type="Pfam" id="PF20385">
    <property type="entry name" value="DUF6680"/>
    <property type="match status" value="1"/>
</dbReference>
<comment type="caution">
    <text evidence="3">The sequence shown here is derived from an EMBL/GenBank/DDBJ whole genome shotgun (WGS) entry which is preliminary data.</text>
</comment>
<feature type="region of interest" description="Disordered" evidence="1">
    <location>
        <begin position="188"/>
        <end position="211"/>
    </location>
</feature>
<dbReference type="RefSeq" id="WP_379908663.1">
    <property type="nucleotide sequence ID" value="NZ_JBHSWE010000001.1"/>
</dbReference>
<gene>
    <name evidence="3" type="ORF">ACFQDL_08700</name>
</gene>
<protein>
    <submittedName>
        <fullName evidence="3">DUF6680 family protein</fullName>
    </submittedName>
</protein>
<evidence type="ECO:0000256" key="1">
    <source>
        <dbReference type="SAM" id="MobiDB-lite"/>
    </source>
</evidence>
<keyword evidence="4" id="KW-1185">Reference proteome</keyword>
<reference evidence="4" key="1">
    <citation type="journal article" date="2019" name="Int. J. Syst. Evol. Microbiol.">
        <title>The Global Catalogue of Microorganisms (GCM) 10K type strain sequencing project: providing services to taxonomists for standard genome sequencing and annotation.</title>
        <authorList>
            <consortium name="The Broad Institute Genomics Platform"/>
            <consortium name="The Broad Institute Genome Sequencing Center for Infectious Disease"/>
            <person name="Wu L."/>
            <person name="Ma J."/>
        </authorList>
    </citation>
    <scope>NUCLEOTIDE SEQUENCE [LARGE SCALE GENOMIC DNA]</scope>
    <source>
        <strain evidence="4">NBRC 111756</strain>
    </source>
</reference>
<evidence type="ECO:0000313" key="3">
    <source>
        <dbReference type="EMBL" id="MFC6670154.1"/>
    </source>
</evidence>
<evidence type="ECO:0000259" key="2">
    <source>
        <dbReference type="Pfam" id="PF20385"/>
    </source>
</evidence>
<dbReference type="Proteomes" id="UP001596422">
    <property type="component" value="Unassembled WGS sequence"/>
</dbReference>
<accession>A0ABW1ZY85</accession>
<evidence type="ECO:0000313" key="4">
    <source>
        <dbReference type="Proteomes" id="UP001596422"/>
    </source>
</evidence>
<feature type="domain" description="DUF6680" evidence="2">
    <location>
        <begin position="7"/>
        <end position="183"/>
    </location>
</feature>
<sequence>MFESLDMATKDWVTVGAVLLGPVLAVQAQKFLEALRERRSRRLTIFKTLMSTRAERLSKEHVQSLNMIDIEFYGRRILGTRYQMPTEKNVTNAWKNYNDHLNRRSEYDSVDSWVRDGDTLCTKVLYQMSVALGYDFDEVQLKRDCYRPEAHVNIENAQLDVLTGFASVLKNERSFPMAVTYFPGMEGTSEQSVAEGEGTGAADETPVDGSR</sequence>
<proteinExistence type="predicted"/>
<dbReference type="InterPro" id="IPR046502">
    <property type="entry name" value="DUF6680"/>
</dbReference>
<dbReference type="EMBL" id="JBHSWE010000001">
    <property type="protein sequence ID" value="MFC6670154.1"/>
    <property type="molecule type" value="Genomic_DNA"/>
</dbReference>
<name>A0ABW1ZY85_9GAMM</name>
<organism evidence="3 4">
    <name type="scientific">Marinobacterium aestuariivivens</name>
    <dbReference type="NCBI Taxonomy" id="1698799"/>
    <lineage>
        <taxon>Bacteria</taxon>
        <taxon>Pseudomonadati</taxon>
        <taxon>Pseudomonadota</taxon>
        <taxon>Gammaproteobacteria</taxon>
        <taxon>Oceanospirillales</taxon>
        <taxon>Oceanospirillaceae</taxon>
        <taxon>Marinobacterium</taxon>
    </lineage>
</organism>